<evidence type="ECO:0000313" key="3">
    <source>
        <dbReference type="Proteomes" id="UP000034846"/>
    </source>
</evidence>
<keyword evidence="1" id="KW-0472">Membrane</keyword>
<proteinExistence type="predicted"/>
<dbReference type="EMBL" id="LCRD01000030">
    <property type="protein sequence ID" value="KKW29883.1"/>
    <property type="molecule type" value="Genomic_DNA"/>
</dbReference>
<reference evidence="2 3" key="1">
    <citation type="journal article" date="2015" name="Nature">
        <title>rRNA introns, odd ribosomes, and small enigmatic genomes across a large radiation of phyla.</title>
        <authorList>
            <person name="Brown C.T."/>
            <person name="Hug L.A."/>
            <person name="Thomas B.C."/>
            <person name="Sharon I."/>
            <person name="Castelle C.J."/>
            <person name="Singh A."/>
            <person name="Wilkins M.J."/>
            <person name="Williams K.H."/>
            <person name="Banfield J.F."/>
        </authorList>
    </citation>
    <scope>NUCLEOTIDE SEQUENCE [LARGE SCALE GENOMIC DNA]</scope>
</reference>
<organism evidence="2 3">
    <name type="scientific">Candidatus Uhrbacteria bacterium GW2011_GWD2_52_7</name>
    <dbReference type="NCBI Taxonomy" id="1618989"/>
    <lineage>
        <taxon>Bacteria</taxon>
        <taxon>Candidatus Uhriibacteriota</taxon>
    </lineage>
</organism>
<sequence>MGMQSDRISDTLGRSMLSFFKQNGDPETWVVLTVIFVGIALIGFLFYWFESRPFLKRIQAVVDAFIAWAKREGFEHMNVSRFHVAYKTVQSHPVVVQLYPERHPITQKLEFKALVSTFREGEQKAVETKGDVTYSPNRFAFMFGRDISARIGVDAFGTQVQIKVDNTPQAIDKGIARVLAS</sequence>
<evidence type="ECO:0000256" key="1">
    <source>
        <dbReference type="SAM" id="Phobius"/>
    </source>
</evidence>
<dbReference type="Proteomes" id="UP000034846">
    <property type="component" value="Unassembled WGS sequence"/>
</dbReference>
<name>A0A0G1XF31_9BACT</name>
<keyword evidence="1" id="KW-0812">Transmembrane</keyword>
<gene>
    <name evidence="2" type="ORF">UY72_C0030G0006</name>
</gene>
<protein>
    <submittedName>
        <fullName evidence="2">Uncharacterized protein</fullName>
    </submittedName>
</protein>
<keyword evidence="1" id="KW-1133">Transmembrane helix</keyword>
<comment type="caution">
    <text evidence="2">The sequence shown here is derived from an EMBL/GenBank/DDBJ whole genome shotgun (WGS) entry which is preliminary data.</text>
</comment>
<accession>A0A0G1XF31</accession>
<evidence type="ECO:0000313" key="2">
    <source>
        <dbReference type="EMBL" id="KKW29883.1"/>
    </source>
</evidence>
<feature type="transmembrane region" description="Helical" evidence="1">
    <location>
        <begin position="29"/>
        <end position="49"/>
    </location>
</feature>
<dbReference type="AlphaFoldDB" id="A0A0G1XF31"/>